<feature type="domain" description="GGDEF" evidence="6">
    <location>
        <begin position="189"/>
        <end position="326"/>
    </location>
</feature>
<gene>
    <name evidence="7" type="ORF">SAMN02746098_00402</name>
</gene>
<name>A0A1M5QXR6_9FIRM</name>
<comment type="caution">
    <text evidence="3">Lacks conserved residue(s) required for the propagation of feature annotation.</text>
</comment>
<sequence>MAIVIVDDSTLSLEVIKAFLITSGYSEVITVNSARELYELVDSYSDRGIVEIDLILMEIIMPDIDGIEACRNVKKREWLADIPVIMVTTTMKKENLQLAFSAGAMDFIKKPFDRMELLARVSSALRLKHETGRRKAREIELLEVTRQLQEANERLQRLSFLDGLTGIANRRFFDQELLQESRRAKREKTPLSLIMLDIDYFKAFNDTYGHIKGDDCLREVASILKKTLKRPGDIPARYGGEEFAVILPNTDDVGAEIIAKELRYCIEQARIAHINSPCADYVTVSLGVVTGFSEQAKTPKELILAADRALYRSKHEGRNRLNVEWIEKYTDFLKTL</sequence>
<dbReference type="STRING" id="1121420.SAMN02746098_00402"/>
<dbReference type="InterPro" id="IPR029787">
    <property type="entry name" value="Nucleotide_cyclase"/>
</dbReference>
<dbReference type="GO" id="GO:0052621">
    <property type="term" value="F:diguanylate cyclase activity"/>
    <property type="evidence" value="ECO:0007669"/>
    <property type="project" value="TreeGrafter"/>
</dbReference>
<dbReference type="SMART" id="SM00448">
    <property type="entry name" value="REC"/>
    <property type="match status" value="1"/>
</dbReference>
<dbReference type="SMART" id="SM00267">
    <property type="entry name" value="GGDEF"/>
    <property type="match status" value="1"/>
</dbReference>
<dbReference type="InterPro" id="IPR001789">
    <property type="entry name" value="Sig_transdc_resp-reg_receiver"/>
</dbReference>
<accession>A0A1M5QXR6</accession>
<dbReference type="RefSeq" id="WP_073027450.1">
    <property type="nucleotide sequence ID" value="NZ_FQXJ01000003.1"/>
</dbReference>
<dbReference type="GO" id="GO:0005886">
    <property type="term" value="C:plasma membrane"/>
    <property type="evidence" value="ECO:0007669"/>
    <property type="project" value="TreeGrafter"/>
</dbReference>
<dbReference type="PANTHER" id="PTHR45138">
    <property type="entry name" value="REGULATORY COMPONENTS OF SENSORY TRANSDUCTION SYSTEM"/>
    <property type="match status" value="1"/>
</dbReference>
<proteinExistence type="predicted"/>
<evidence type="ECO:0000256" key="1">
    <source>
        <dbReference type="ARBA" id="ARBA00018672"/>
    </source>
</evidence>
<dbReference type="GO" id="GO:0000160">
    <property type="term" value="P:phosphorelay signal transduction system"/>
    <property type="evidence" value="ECO:0007669"/>
    <property type="project" value="InterPro"/>
</dbReference>
<dbReference type="Gene3D" id="3.40.50.2300">
    <property type="match status" value="1"/>
</dbReference>
<dbReference type="Proteomes" id="UP000183954">
    <property type="component" value="Unassembled WGS sequence"/>
</dbReference>
<feature type="domain" description="Response regulatory" evidence="5">
    <location>
        <begin position="2"/>
        <end position="125"/>
    </location>
</feature>
<keyword evidence="8" id="KW-1185">Reference proteome</keyword>
<dbReference type="FunFam" id="3.30.70.270:FF:000001">
    <property type="entry name" value="Diguanylate cyclase domain protein"/>
    <property type="match status" value="1"/>
</dbReference>
<dbReference type="NCBIfam" id="TIGR00254">
    <property type="entry name" value="GGDEF"/>
    <property type="match status" value="1"/>
</dbReference>
<comment type="function">
    <text evidence="2">May play the central regulatory role in sporulation. It may be an element of the effector pathway responsible for the activation of sporulation genes in response to nutritional stress. Spo0A may act in concert with spo0H (a sigma factor) to control the expression of some genes that are critical to the sporulation process.</text>
</comment>
<evidence type="ECO:0000256" key="3">
    <source>
        <dbReference type="PROSITE-ProRule" id="PRU00169"/>
    </source>
</evidence>
<organism evidence="7 8">
    <name type="scientific">Desulfosporosinus lacus DSM 15449</name>
    <dbReference type="NCBI Taxonomy" id="1121420"/>
    <lineage>
        <taxon>Bacteria</taxon>
        <taxon>Bacillati</taxon>
        <taxon>Bacillota</taxon>
        <taxon>Clostridia</taxon>
        <taxon>Eubacteriales</taxon>
        <taxon>Desulfitobacteriaceae</taxon>
        <taxon>Desulfosporosinus</taxon>
    </lineage>
</organism>
<dbReference type="Pfam" id="PF00072">
    <property type="entry name" value="Response_reg"/>
    <property type="match status" value="1"/>
</dbReference>
<dbReference type="InterPro" id="IPR043128">
    <property type="entry name" value="Rev_trsase/Diguanyl_cyclase"/>
</dbReference>
<dbReference type="Pfam" id="PF00990">
    <property type="entry name" value="GGDEF"/>
    <property type="match status" value="1"/>
</dbReference>
<dbReference type="InterPro" id="IPR000160">
    <property type="entry name" value="GGDEF_dom"/>
</dbReference>
<dbReference type="PANTHER" id="PTHR45138:SF9">
    <property type="entry name" value="DIGUANYLATE CYCLASE DGCM-RELATED"/>
    <property type="match status" value="1"/>
</dbReference>
<dbReference type="SUPFAM" id="SSF55073">
    <property type="entry name" value="Nucleotide cyclase"/>
    <property type="match status" value="1"/>
</dbReference>
<protein>
    <recommendedName>
        <fullName evidence="1">Stage 0 sporulation protein A homolog</fullName>
    </recommendedName>
</protein>
<dbReference type="SUPFAM" id="SSF52172">
    <property type="entry name" value="CheY-like"/>
    <property type="match status" value="1"/>
</dbReference>
<evidence type="ECO:0000256" key="2">
    <source>
        <dbReference type="ARBA" id="ARBA00024867"/>
    </source>
</evidence>
<evidence type="ECO:0000313" key="8">
    <source>
        <dbReference type="Proteomes" id="UP000183954"/>
    </source>
</evidence>
<dbReference type="GO" id="GO:1902201">
    <property type="term" value="P:negative regulation of bacterial-type flagellum-dependent cell motility"/>
    <property type="evidence" value="ECO:0007669"/>
    <property type="project" value="TreeGrafter"/>
</dbReference>
<dbReference type="CDD" id="cd01949">
    <property type="entry name" value="GGDEF"/>
    <property type="match status" value="1"/>
</dbReference>
<dbReference type="OrthoDB" id="9783388at2"/>
<dbReference type="EMBL" id="FQXJ01000003">
    <property type="protein sequence ID" value="SHH18987.1"/>
    <property type="molecule type" value="Genomic_DNA"/>
</dbReference>
<dbReference type="InterPro" id="IPR011006">
    <property type="entry name" value="CheY-like_superfamily"/>
</dbReference>
<keyword evidence="4" id="KW-0175">Coiled coil</keyword>
<dbReference type="PROSITE" id="PS50110">
    <property type="entry name" value="RESPONSE_REGULATORY"/>
    <property type="match status" value="1"/>
</dbReference>
<reference evidence="8" key="1">
    <citation type="submission" date="2016-11" db="EMBL/GenBank/DDBJ databases">
        <authorList>
            <person name="Varghese N."/>
            <person name="Submissions S."/>
        </authorList>
    </citation>
    <scope>NUCLEOTIDE SEQUENCE [LARGE SCALE GENOMIC DNA]</scope>
    <source>
        <strain evidence="8">DSM 15449</strain>
    </source>
</reference>
<evidence type="ECO:0000256" key="4">
    <source>
        <dbReference type="SAM" id="Coils"/>
    </source>
</evidence>
<feature type="coiled-coil region" evidence="4">
    <location>
        <begin position="134"/>
        <end position="161"/>
    </location>
</feature>
<dbReference type="Gene3D" id="3.30.70.270">
    <property type="match status" value="1"/>
</dbReference>
<dbReference type="InterPro" id="IPR050469">
    <property type="entry name" value="Diguanylate_Cyclase"/>
</dbReference>
<dbReference type="PROSITE" id="PS50887">
    <property type="entry name" value="GGDEF"/>
    <property type="match status" value="1"/>
</dbReference>
<dbReference type="GO" id="GO:0043709">
    <property type="term" value="P:cell adhesion involved in single-species biofilm formation"/>
    <property type="evidence" value="ECO:0007669"/>
    <property type="project" value="TreeGrafter"/>
</dbReference>
<evidence type="ECO:0000313" key="7">
    <source>
        <dbReference type="EMBL" id="SHH18987.1"/>
    </source>
</evidence>
<evidence type="ECO:0000259" key="5">
    <source>
        <dbReference type="PROSITE" id="PS50110"/>
    </source>
</evidence>
<evidence type="ECO:0000259" key="6">
    <source>
        <dbReference type="PROSITE" id="PS50887"/>
    </source>
</evidence>
<dbReference type="AlphaFoldDB" id="A0A1M5QXR6"/>